<dbReference type="GeneID" id="93641032"/>
<dbReference type="InterPro" id="IPR000534">
    <property type="entry name" value="Semialdehyde_DH_NAD-bd"/>
</dbReference>
<feature type="domain" description="Semialdehyde dehydrogenase NAD-binding" evidence="8">
    <location>
        <begin position="5"/>
        <end position="143"/>
    </location>
</feature>
<keyword evidence="4 7" id="KW-0521">NADP</keyword>
<comment type="similarity">
    <text evidence="7">Belongs to the NAGSA dehydrogenase family. Type 1 subfamily.</text>
</comment>
<evidence type="ECO:0000256" key="7">
    <source>
        <dbReference type="HAMAP-Rule" id="MF_00150"/>
    </source>
</evidence>
<dbReference type="EC" id="1.2.1.38" evidence="7"/>
<dbReference type="InterPro" id="IPR023013">
    <property type="entry name" value="AGPR_AS"/>
</dbReference>
<evidence type="ECO:0000259" key="8">
    <source>
        <dbReference type="SMART" id="SM00859"/>
    </source>
</evidence>
<dbReference type="GO" id="GO:0070401">
    <property type="term" value="F:NADP+ binding"/>
    <property type="evidence" value="ECO:0007669"/>
    <property type="project" value="InterPro"/>
</dbReference>
<dbReference type="GO" id="GO:0006526">
    <property type="term" value="P:L-arginine biosynthetic process"/>
    <property type="evidence" value="ECO:0007669"/>
    <property type="project" value="UniProtKB-UniRule"/>
</dbReference>
<keyword evidence="5 7" id="KW-0560">Oxidoreductase</keyword>
<dbReference type="SUPFAM" id="SSF55347">
    <property type="entry name" value="Glyceraldehyde-3-phosphate dehydrogenase-like, C-terminal domain"/>
    <property type="match status" value="1"/>
</dbReference>
<comment type="pathway">
    <text evidence="1 7">Amino-acid biosynthesis; L-arginine biosynthesis; N(2)-acetyl-L-ornithine from L-glutamate: step 3/4.</text>
</comment>
<dbReference type="SUPFAM" id="SSF51735">
    <property type="entry name" value="NAD(P)-binding Rossmann-fold domains"/>
    <property type="match status" value="1"/>
</dbReference>
<feature type="active site" evidence="7">
    <location>
        <position position="151"/>
    </location>
</feature>
<accession>A0A0B6ATV2</accession>
<dbReference type="CDD" id="cd23934">
    <property type="entry name" value="AGPR_1_C"/>
    <property type="match status" value="1"/>
</dbReference>
<evidence type="ECO:0000256" key="2">
    <source>
        <dbReference type="ARBA" id="ARBA00022571"/>
    </source>
</evidence>
<dbReference type="AlphaFoldDB" id="A0A0B6ATV2"/>
<evidence type="ECO:0000313" key="9">
    <source>
        <dbReference type="EMBL" id="AJI23264.1"/>
    </source>
</evidence>
<evidence type="ECO:0000256" key="1">
    <source>
        <dbReference type="ARBA" id="ARBA00004862"/>
    </source>
</evidence>
<keyword evidence="2 7" id="KW-0055">Arginine biosynthesis</keyword>
<dbReference type="GO" id="GO:0005737">
    <property type="term" value="C:cytoplasm"/>
    <property type="evidence" value="ECO:0007669"/>
    <property type="project" value="UniProtKB-SubCell"/>
</dbReference>
<dbReference type="SMART" id="SM00859">
    <property type="entry name" value="Semialdhyde_dh"/>
    <property type="match status" value="1"/>
</dbReference>
<organism evidence="9 10">
    <name type="scientific">Priestia megaterium (strain ATCC 14581 / DSM 32 / CCUG 1817 / JCM 2506 / NBRC 15308 / NCIMB 9376 / NCTC 10342 / NRRL B-14308 / VKM B-512 / Ford 19)</name>
    <name type="common">Bacillus megaterium</name>
    <dbReference type="NCBI Taxonomy" id="1348623"/>
    <lineage>
        <taxon>Bacteria</taxon>
        <taxon>Bacillati</taxon>
        <taxon>Bacillota</taxon>
        <taxon>Bacilli</taxon>
        <taxon>Bacillales</taxon>
        <taxon>Bacillaceae</taxon>
        <taxon>Priestia</taxon>
    </lineage>
</organism>
<dbReference type="Pfam" id="PF01118">
    <property type="entry name" value="Semialdhyde_dh"/>
    <property type="match status" value="1"/>
</dbReference>
<dbReference type="InterPro" id="IPR000706">
    <property type="entry name" value="AGPR_type-1"/>
</dbReference>
<dbReference type="Gene3D" id="3.40.50.720">
    <property type="entry name" value="NAD(P)-binding Rossmann-like Domain"/>
    <property type="match status" value="1"/>
</dbReference>
<evidence type="ECO:0000256" key="6">
    <source>
        <dbReference type="ARBA" id="ARBA00050557"/>
    </source>
</evidence>
<sequence length="347" mass="38309">MKEYKVGIVGATGYGGVELIRLLANHPHFHVYAVYSSSQDGMELAEVYPHLSNTVYTLQDINPKKMAEELDLVFTATPSGVSSKLVPQLIEEGIKVVDLSGDFRLKTEALYEKWYKKPAADGIFLHQSVYGLSEWFADEVESSTFVANPGCYPTATLLGLAPLVSKQMVKSNSIIIDAKSGISGAGRGLSQMAHYAEINENMKIYKVNHHQHIPEIESILEKWDEEIGHVTFSTHLVPMTRGIMSTIYAELSEESSVQELHQLYVDTYQNSPFVRVRKAGEFPSTKEVSASNYCDIGVAFDERTKRVTIVSVIDNLVKGAAGQAIQNANIMMGFEQQAGIGLLPVFP</sequence>
<dbReference type="PANTHER" id="PTHR32338:SF10">
    <property type="entry name" value="N-ACETYL-GAMMA-GLUTAMYL-PHOSPHATE REDUCTASE, CHLOROPLASTIC-RELATED"/>
    <property type="match status" value="1"/>
</dbReference>
<keyword evidence="7" id="KW-0963">Cytoplasm</keyword>
<dbReference type="NCBIfam" id="TIGR01850">
    <property type="entry name" value="argC"/>
    <property type="match status" value="1"/>
</dbReference>
<dbReference type="InterPro" id="IPR058924">
    <property type="entry name" value="AGPR_dimerisation_dom"/>
</dbReference>
<dbReference type="GO" id="GO:0051287">
    <property type="term" value="F:NAD binding"/>
    <property type="evidence" value="ECO:0007669"/>
    <property type="project" value="InterPro"/>
</dbReference>
<dbReference type="HAMAP" id="MF_00150">
    <property type="entry name" value="ArgC_type1"/>
    <property type="match status" value="1"/>
</dbReference>
<proteinExistence type="inferred from homology"/>
<dbReference type="Pfam" id="PF22698">
    <property type="entry name" value="Semialdhyde_dhC_1"/>
    <property type="match status" value="1"/>
</dbReference>
<evidence type="ECO:0000313" key="10">
    <source>
        <dbReference type="Proteomes" id="UP000031829"/>
    </source>
</evidence>
<dbReference type="FunFam" id="3.30.360.10:FF:000014">
    <property type="entry name" value="N-acetyl-gamma-glutamyl-phosphate reductase"/>
    <property type="match status" value="1"/>
</dbReference>
<comment type="catalytic activity">
    <reaction evidence="6 7">
        <text>N-acetyl-L-glutamate 5-semialdehyde + phosphate + NADP(+) = N-acetyl-L-glutamyl 5-phosphate + NADPH + H(+)</text>
        <dbReference type="Rhea" id="RHEA:21588"/>
        <dbReference type="ChEBI" id="CHEBI:15378"/>
        <dbReference type="ChEBI" id="CHEBI:29123"/>
        <dbReference type="ChEBI" id="CHEBI:43474"/>
        <dbReference type="ChEBI" id="CHEBI:57783"/>
        <dbReference type="ChEBI" id="CHEBI:57936"/>
        <dbReference type="ChEBI" id="CHEBI:58349"/>
        <dbReference type="EC" id="1.2.1.38"/>
    </reaction>
</comment>
<dbReference type="CDD" id="cd17895">
    <property type="entry name" value="AGPR_1_N"/>
    <property type="match status" value="1"/>
</dbReference>
<dbReference type="GO" id="GO:0003942">
    <property type="term" value="F:N-acetyl-gamma-glutamyl-phosphate reductase activity"/>
    <property type="evidence" value="ECO:0007669"/>
    <property type="project" value="UniProtKB-UniRule"/>
</dbReference>
<evidence type="ECO:0000256" key="5">
    <source>
        <dbReference type="ARBA" id="ARBA00023002"/>
    </source>
</evidence>
<dbReference type="InterPro" id="IPR036291">
    <property type="entry name" value="NAD(P)-bd_dom_sf"/>
</dbReference>
<comment type="function">
    <text evidence="7">Catalyzes the NADPH-dependent reduction of N-acetyl-5-glutamyl phosphate to yield N-acetyl-L-glutamate 5-semialdehyde.</text>
</comment>
<dbReference type="Proteomes" id="UP000031829">
    <property type="component" value="Chromosome"/>
</dbReference>
<keyword evidence="3 7" id="KW-0028">Amino-acid biosynthesis</keyword>
<evidence type="ECO:0000256" key="4">
    <source>
        <dbReference type="ARBA" id="ARBA00022857"/>
    </source>
</evidence>
<dbReference type="PROSITE" id="PS01224">
    <property type="entry name" value="ARGC"/>
    <property type="match status" value="1"/>
</dbReference>
<dbReference type="Gene3D" id="3.30.360.10">
    <property type="entry name" value="Dihydrodipicolinate Reductase, domain 2"/>
    <property type="match status" value="1"/>
</dbReference>
<dbReference type="PANTHER" id="PTHR32338">
    <property type="entry name" value="N-ACETYL-GAMMA-GLUTAMYL-PHOSPHATE REDUCTASE, CHLOROPLASTIC-RELATED-RELATED"/>
    <property type="match status" value="1"/>
</dbReference>
<evidence type="ECO:0000256" key="3">
    <source>
        <dbReference type="ARBA" id="ARBA00022605"/>
    </source>
</evidence>
<dbReference type="InterPro" id="IPR050085">
    <property type="entry name" value="AGPR"/>
</dbReference>
<dbReference type="HOGENOM" id="CLU_006384_0_1_9"/>
<dbReference type="UniPathway" id="UPA00068">
    <property type="reaction ID" value="UER00108"/>
</dbReference>
<name>A0A0B6ATV2_PRIM2</name>
<gene>
    <name evidence="7 9" type="primary">argC</name>
    <name evidence="9" type="ORF">BG04_2966</name>
</gene>
<reference evidence="9 10" key="1">
    <citation type="journal article" date="2015" name="Genome Announc.">
        <title>Complete genome sequences for 35 biothreat assay-relevant bacillus species.</title>
        <authorList>
            <person name="Johnson S.L."/>
            <person name="Daligault H.E."/>
            <person name="Davenport K.W."/>
            <person name="Jaissle J."/>
            <person name="Frey K.G."/>
            <person name="Ladner J.T."/>
            <person name="Broomall S.M."/>
            <person name="Bishop-Lilly K.A."/>
            <person name="Bruce D.C."/>
            <person name="Gibbons H.S."/>
            <person name="Coyne S.R."/>
            <person name="Lo C.C."/>
            <person name="Meincke L."/>
            <person name="Munk A.C."/>
            <person name="Koroleva G.I."/>
            <person name="Rosenzweig C.N."/>
            <person name="Palacios G.F."/>
            <person name="Redden C.L."/>
            <person name="Minogue T.D."/>
            <person name="Chain P.S."/>
        </authorList>
    </citation>
    <scope>NUCLEOTIDE SEQUENCE [LARGE SCALE GENOMIC DNA]</scope>
    <source>
        <strain evidence="10">ATCC 14581 / DSM 32 / JCM 2506 / NBRC 15308 / NCIMB 9376 / NCTC 10342 / NRRL B-14308 / VKM B-512</strain>
    </source>
</reference>
<comment type="subcellular location">
    <subcellularLocation>
        <location evidence="7">Cytoplasm</location>
    </subcellularLocation>
</comment>
<dbReference type="RefSeq" id="WP_034654413.1">
    <property type="nucleotide sequence ID" value="NZ_BCVB01000007.1"/>
</dbReference>
<dbReference type="EMBL" id="CP009920">
    <property type="protein sequence ID" value="AJI23264.1"/>
    <property type="molecule type" value="Genomic_DNA"/>
</dbReference>
<protein>
    <recommendedName>
        <fullName evidence="7">N-acetyl-gamma-glutamyl-phosphate reductase</fullName>
        <shortName evidence="7">AGPR</shortName>
        <ecNumber evidence="7">1.2.1.38</ecNumber>
    </recommendedName>
    <alternativeName>
        <fullName evidence="7">N-acetyl-glutamate semialdehyde dehydrogenase</fullName>
        <shortName evidence="7">NAGSA dehydrogenase</shortName>
    </alternativeName>
</protein>
<dbReference type="KEGG" id="bmeg:BG04_2966"/>